<feature type="region of interest" description="Disordered" evidence="1">
    <location>
        <begin position="69"/>
        <end position="108"/>
    </location>
</feature>
<name>A0AAP0IXT1_9MAGN</name>
<dbReference type="Proteomes" id="UP001417504">
    <property type="component" value="Unassembled WGS sequence"/>
</dbReference>
<comment type="caution">
    <text evidence="2">The sequence shown here is derived from an EMBL/GenBank/DDBJ whole genome shotgun (WGS) entry which is preliminary data.</text>
</comment>
<proteinExistence type="predicted"/>
<accession>A0AAP0IXT1</accession>
<feature type="compositionally biased region" description="Low complexity" evidence="1">
    <location>
        <begin position="73"/>
        <end position="91"/>
    </location>
</feature>
<keyword evidence="3" id="KW-1185">Reference proteome</keyword>
<evidence type="ECO:0000313" key="2">
    <source>
        <dbReference type="EMBL" id="KAK9123771.1"/>
    </source>
</evidence>
<reference evidence="2 3" key="1">
    <citation type="submission" date="2024-01" db="EMBL/GenBank/DDBJ databases">
        <title>Genome assemblies of Stephania.</title>
        <authorList>
            <person name="Yang L."/>
        </authorList>
    </citation>
    <scope>NUCLEOTIDE SEQUENCE [LARGE SCALE GENOMIC DNA]</scope>
    <source>
        <strain evidence="2">QJT</strain>
        <tissue evidence="2">Leaf</tissue>
    </source>
</reference>
<evidence type="ECO:0000256" key="1">
    <source>
        <dbReference type="SAM" id="MobiDB-lite"/>
    </source>
</evidence>
<sequence>MANPQFYSVAGMLSAYVVHSWPDFRQGCGSAAHDMSKPVQPKKTCDTGAKRMSASRVLVLMLNEQPLTAHTRLSSSAELSPSPSRTIRPPSHLQPSDLPKTLDERRRA</sequence>
<dbReference type="AlphaFoldDB" id="A0AAP0IXT1"/>
<protein>
    <submittedName>
        <fullName evidence="2">Uncharacterized protein</fullName>
    </submittedName>
</protein>
<organism evidence="2 3">
    <name type="scientific">Stephania japonica</name>
    <dbReference type="NCBI Taxonomy" id="461633"/>
    <lineage>
        <taxon>Eukaryota</taxon>
        <taxon>Viridiplantae</taxon>
        <taxon>Streptophyta</taxon>
        <taxon>Embryophyta</taxon>
        <taxon>Tracheophyta</taxon>
        <taxon>Spermatophyta</taxon>
        <taxon>Magnoliopsida</taxon>
        <taxon>Ranunculales</taxon>
        <taxon>Menispermaceae</taxon>
        <taxon>Menispermoideae</taxon>
        <taxon>Cissampelideae</taxon>
        <taxon>Stephania</taxon>
    </lineage>
</organism>
<gene>
    <name evidence="2" type="ORF">Sjap_013373</name>
</gene>
<dbReference type="EMBL" id="JBBNAE010000005">
    <property type="protein sequence ID" value="KAK9123771.1"/>
    <property type="molecule type" value="Genomic_DNA"/>
</dbReference>
<evidence type="ECO:0000313" key="3">
    <source>
        <dbReference type="Proteomes" id="UP001417504"/>
    </source>
</evidence>